<dbReference type="Pfam" id="PF12833">
    <property type="entry name" value="HTH_18"/>
    <property type="match status" value="1"/>
</dbReference>
<dbReference type="SMART" id="SM00342">
    <property type="entry name" value="HTH_ARAC"/>
    <property type="match status" value="1"/>
</dbReference>
<name>A0A0F3IT46_9PROT</name>
<evidence type="ECO:0000313" key="6">
    <source>
        <dbReference type="Proteomes" id="UP000033774"/>
    </source>
</evidence>
<evidence type="ECO:0000259" key="4">
    <source>
        <dbReference type="PROSITE" id="PS01124"/>
    </source>
</evidence>
<dbReference type="InterPro" id="IPR009057">
    <property type="entry name" value="Homeodomain-like_sf"/>
</dbReference>
<keyword evidence="2" id="KW-0238">DNA-binding</keyword>
<gene>
    <name evidence="5" type="ORF">VZ95_08405</name>
</gene>
<dbReference type="InterPro" id="IPR018062">
    <property type="entry name" value="HTH_AraC-typ_CS"/>
</dbReference>
<keyword evidence="6" id="KW-1185">Reference proteome</keyword>
<dbReference type="GO" id="GO:0043565">
    <property type="term" value="F:sequence-specific DNA binding"/>
    <property type="evidence" value="ECO:0007669"/>
    <property type="project" value="InterPro"/>
</dbReference>
<dbReference type="AlphaFoldDB" id="A0A0F3IT46"/>
<proteinExistence type="predicted"/>
<dbReference type="PANTHER" id="PTHR40055:SF1">
    <property type="entry name" value="TRANSCRIPTIONAL REGULATOR YGIV-RELATED"/>
    <property type="match status" value="1"/>
</dbReference>
<dbReference type="InterPro" id="IPR029442">
    <property type="entry name" value="GyrI-like"/>
</dbReference>
<keyword evidence="3" id="KW-0804">Transcription</keyword>
<dbReference type="OrthoDB" id="5295469at2"/>
<dbReference type="InterPro" id="IPR011256">
    <property type="entry name" value="Reg_factor_effector_dom_sf"/>
</dbReference>
<feature type="domain" description="HTH araC/xylS-type" evidence="4">
    <location>
        <begin position="11"/>
        <end position="109"/>
    </location>
</feature>
<dbReference type="Proteomes" id="UP000033774">
    <property type="component" value="Unassembled WGS sequence"/>
</dbReference>
<dbReference type="PROSITE" id="PS00041">
    <property type="entry name" value="HTH_ARAC_FAMILY_1"/>
    <property type="match status" value="1"/>
</dbReference>
<dbReference type="RefSeq" id="WP_045775453.1">
    <property type="nucleotide sequence ID" value="NZ_LAJY01000192.1"/>
</dbReference>
<dbReference type="SMART" id="SM00871">
    <property type="entry name" value="AraC_E_bind"/>
    <property type="match status" value="1"/>
</dbReference>
<dbReference type="PANTHER" id="PTHR40055">
    <property type="entry name" value="TRANSCRIPTIONAL REGULATOR YGIV-RELATED"/>
    <property type="match status" value="1"/>
</dbReference>
<sequence>MTETAYEARILRVVDHLWANLDAPLDLDRLADVACFSPYHFHRLYRGITGETVAETVRRLRLHRAAGALLASERPIAEIAATAGYGSQAAFTRAFAAYYGASPGFYRQSAASPDQLEEKMVPVETLRLPALTCLALAHVGPEQHIDKAFERLALHAAPRGLMTETTRFFAVYYDDPTLVPAEALRAHACLTVPSHTLAEPPLERLALGDRRYAVARFIGPYAELERAYQWLYSTWFPTQGIEPGDAPCLEEYLNDPKQVPPAELETLIYIPLAEEGSRE</sequence>
<dbReference type="EMBL" id="LAJY01000192">
    <property type="protein sequence ID" value="KJV09915.1"/>
    <property type="molecule type" value="Genomic_DNA"/>
</dbReference>
<evidence type="ECO:0000256" key="1">
    <source>
        <dbReference type="ARBA" id="ARBA00023015"/>
    </source>
</evidence>
<dbReference type="PATRIC" id="fig|552518.3.peg.932"/>
<organism evidence="5 6">
    <name type="scientific">Elstera litoralis</name>
    <dbReference type="NCBI Taxonomy" id="552518"/>
    <lineage>
        <taxon>Bacteria</taxon>
        <taxon>Pseudomonadati</taxon>
        <taxon>Pseudomonadota</taxon>
        <taxon>Alphaproteobacteria</taxon>
        <taxon>Rhodospirillales</taxon>
        <taxon>Rhodospirillaceae</taxon>
        <taxon>Elstera</taxon>
    </lineage>
</organism>
<reference evidence="5 6" key="1">
    <citation type="submission" date="2015-03" db="EMBL/GenBank/DDBJ databases">
        <title>Draft genome sequence of Elstera litoralis.</title>
        <authorList>
            <person name="Rahalkar M.C."/>
            <person name="Dhakephalkar P.K."/>
            <person name="Pore S.D."/>
            <person name="Arora P."/>
            <person name="Kapse N.G."/>
            <person name="Pandit P.S."/>
        </authorList>
    </citation>
    <scope>NUCLEOTIDE SEQUENCE [LARGE SCALE GENOMIC DNA]</scope>
    <source>
        <strain evidence="5 6">Dia-1</strain>
    </source>
</reference>
<comment type="caution">
    <text evidence="5">The sequence shown here is derived from an EMBL/GenBank/DDBJ whole genome shotgun (WGS) entry which is preliminary data.</text>
</comment>
<dbReference type="InterPro" id="IPR050908">
    <property type="entry name" value="SmbC-like"/>
</dbReference>
<dbReference type="PRINTS" id="PR00032">
    <property type="entry name" value="HTHARAC"/>
</dbReference>
<dbReference type="Gene3D" id="3.20.80.10">
    <property type="entry name" value="Regulatory factor, effector binding domain"/>
    <property type="match status" value="1"/>
</dbReference>
<protein>
    <recommendedName>
        <fullName evidence="4">HTH araC/xylS-type domain-containing protein</fullName>
    </recommendedName>
</protein>
<dbReference type="SUPFAM" id="SSF55136">
    <property type="entry name" value="Probable bacterial effector-binding domain"/>
    <property type="match status" value="1"/>
</dbReference>
<dbReference type="InterPro" id="IPR020449">
    <property type="entry name" value="Tscrpt_reg_AraC-type_HTH"/>
</dbReference>
<evidence type="ECO:0000256" key="2">
    <source>
        <dbReference type="ARBA" id="ARBA00023125"/>
    </source>
</evidence>
<dbReference type="SUPFAM" id="SSF46689">
    <property type="entry name" value="Homeodomain-like"/>
    <property type="match status" value="2"/>
</dbReference>
<dbReference type="Pfam" id="PF06445">
    <property type="entry name" value="GyrI-like"/>
    <property type="match status" value="1"/>
</dbReference>
<dbReference type="Gene3D" id="1.10.10.60">
    <property type="entry name" value="Homeodomain-like"/>
    <property type="match status" value="2"/>
</dbReference>
<dbReference type="InterPro" id="IPR010499">
    <property type="entry name" value="AraC_E-bd"/>
</dbReference>
<accession>A0A0F3IT46</accession>
<evidence type="ECO:0000313" key="5">
    <source>
        <dbReference type="EMBL" id="KJV09915.1"/>
    </source>
</evidence>
<evidence type="ECO:0000256" key="3">
    <source>
        <dbReference type="ARBA" id="ARBA00023163"/>
    </source>
</evidence>
<keyword evidence="1" id="KW-0805">Transcription regulation</keyword>
<dbReference type="PROSITE" id="PS01124">
    <property type="entry name" value="HTH_ARAC_FAMILY_2"/>
    <property type="match status" value="1"/>
</dbReference>
<dbReference type="GO" id="GO:0003700">
    <property type="term" value="F:DNA-binding transcription factor activity"/>
    <property type="evidence" value="ECO:0007669"/>
    <property type="project" value="InterPro"/>
</dbReference>
<dbReference type="InterPro" id="IPR018060">
    <property type="entry name" value="HTH_AraC"/>
</dbReference>